<dbReference type="InterPro" id="IPR023211">
    <property type="entry name" value="DNA_pol_palm_dom_sf"/>
</dbReference>
<dbReference type="GO" id="GO:0042575">
    <property type="term" value="C:DNA polymerase complex"/>
    <property type="evidence" value="ECO:0007669"/>
    <property type="project" value="UniProtKB-ARBA"/>
</dbReference>
<dbReference type="SUPFAM" id="SSF53098">
    <property type="entry name" value="Ribonuclease H-like"/>
    <property type="match status" value="1"/>
</dbReference>
<keyword evidence="1" id="KW-0479">Metal-binding</keyword>
<dbReference type="RefSeq" id="XP_030765280.1">
    <property type="nucleotide sequence ID" value="XM_030909420.1"/>
</dbReference>
<dbReference type="InterPro" id="IPR043502">
    <property type="entry name" value="DNA/RNA_pol_sf"/>
</dbReference>
<dbReference type="PANTHER" id="PTHR31511:SF12">
    <property type="entry name" value="RHO TERMINATION FACTOR N-TERMINAL DOMAIN-CONTAINING PROTEIN"/>
    <property type="match status" value="1"/>
</dbReference>
<evidence type="ECO:0000313" key="4">
    <source>
        <dbReference type="Proteomes" id="UP000504635"/>
    </source>
</evidence>
<dbReference type="SUPFAM" id="SSF57667">
    <property type="entry name" value="beta-beta-alpha zinc fingers"/>
    <property type="match status" value="1"/>
</dbReference>
<dbReference type="InterPro" id="IPR012337">
    <property type="entry name" value="RNaseH-like_sf"/>
</dbReference>
<dbReference type="InterPro" id="IPR017964">
    <property type="entry name" value="DNA-dir_DNA_pol_B_CS"/>
</dbReference>
<proteinExistence type="predicted"/>
<keyword evidence="1" id="KW-0863">Zinc-finger</keyword>
<dbReference type="PANTHER" id="PTHR31511">
    <property type="entry name" value="PROTEIN CBG23764"/>
    <property type="match status" value="1"/>
</dbReference>
<keyword evidence="4" id="KW-1185">Reference proteome</keyword>
<protein>
    <submittedName>
        <fullName evidence="5">Uncharacterized protein LOC115889433</fullName>
    </submittedName>
</protein>
<dbReference type="AlphaFoldDB" id="A0A6J2YR68"/>
<sequence length="1217" mass="141150">MFLCSTCGELFSYKRNLTRHAKTCNANEIQTATPQTSVDEGASLSKHMCQKCLKSFSRSDSLGRHMKICKGAPNVNQPEPKNLEKTSLKRTSSATNINQAESESSVPKRARLGFNNEHLVMQEEGVYLVNTSYKNRIATYRLLSKKDPISVNDFLANLREKIISLVRCQIERFGNVKVGMELFGRFLLQTKEVEETKSFGSRFRGASQGTDLEELFDQFTTIIKRRFQEFNEKDSGWTLQQLLHVDVRVNKINPLKASSYIPLPKEIEAKRAVLNIQNTDQKCFVWSVLAAFHPVPRTQNANRVQNYHPFEQELDVTGIDFPISLKQVSKFEQLNNISINVYGLEKGYKHDRNIIEVVGPLYFTRSHKTDRRVNLLLISDDSGNNHYCLIRNMSRLISKQLSGKQHSKFLCDGCLVYFSSDIKLENHQKYDCGHVVVETPSNNLKKNKYGENIPENILKFTNFERKLKVPFVVYADFETILEPIQTEQNELDPEISYTVKTHQHVPYSFAYYIKCDFDNSQSIFKTFRGPDAHKVFIDWLETDCKSIYNRFMKNIVSMSPLSSVQEAEFYQMTHCHICERPFNVEDDRVRDHCHLTGKYRGAAHSVCNLNFKIPNFIPVFFHNMSNFDSHLFIKELAVEEERLDVIPQNKERYISFTKYIMVGDDDNNQEKRQQKLFLKLRFLDSFRFMASSLDKLSQNLTSQQCREVRKYFPNEEEFKVIRMKGVFPYSYVDSFSKLDDTKLPPIDGFYNELRKEAIKQGDYERALNVWNLFKCQTLGEYSDIYLKSDVLLLTDVFENFREVCLQTYGLDPCQYFTAPSLSFDAALKTTSIELKLLTDLDMIHFFKHGIRGGVSQCSVRKAIANNKFMSIYDASKPTSYIMYLDATNLYGAAMSQYLPTGNFTWLTEEEISNLNFMNIDKNSNIGYVFEVDLEYPEHLHDLHNELPFCPESVQPEGSKVSKLIPNFNSKVRYVIHYQNLQQALNHGLKLAKIHRILSFNQSPWLKTYIDLNTAKRNNAENKFEKDFFKLMNNAVFGKTMENVEKRVNIKLVTHWENIGRKLGAEAYISKPHFKDLTIFSENLVAIHMAKQKIVYNKPIYVGFSILEISKTIMYDFLYSYIKPKYGNKASLLYTDTDSLILQIQTDNFYDDMRENLDRFDTSNYSQNNPHDIPVNSSVLGRMKDEYAGKILWEFYGTGAKAYCVNVDGELTKRPKAC</sequence>
<dbReference type="GO" id="GO:0071897">
    <property type="term" value="P:DNA biosynthetic process"/>
    <property type="evidence" value="ECO:0007669"/>
    <property type="project" value="UniProtKB-ARBA"/>
</dbReference>
<dbReference type="Gene3D" id="3.30.160.60">
    <property type="entry name" value="Classic Zinc Finger"/>
    <property type="match status" value="1"/>
</dbReference>
<dbReference type="Gene3D" id="3.90.1600.10">
    <property type="entry name" value="Palm domain of DNA polymerase"/>
    <property type="match status" value="1"/>
</dbReference>
<dbReference type="InParanoid" id="A0A6J2YR68"/>
<accession>A0A6J2YR68</accession>
<evidence type="ECO:0000256" key="2">
    <source>
        <dbReference type="SAM" id="MobiDB-lite"/>
    </source>
</evidence>
<gene>
    <name evidence="5" type="primary">LOC115889433</name>
</gene>
<evidence type="ECO:0000313" key="5">
    <source>
        <dbReference type="RefSeq" id="XP_030765280.1"/>
    </source>
</evidence>
<dbReference type="InterPro" id="IPR044925">
    <property type="entry name" value="His-Me_finger_sf"/>
</dbReference>
<organism evidence="4 5">
    <name type="scientific">Sitophilus oryzae</name>
    <name type="common">Rice weevil</name>
    <name type="synonym">Curculio oryzae</name>
    <dbReference type="NCBI Taxonomy" id="7048"/>
    <lineage>
        <taxon>Eukaryota</taxon>
        <taxon>Metazoa</taxon>
        <taxon>Ecdysozoa</taxon>
        <taxon>Arthropoda</taxon>
        <taxon>Hexapoda</taxon>
        <taxon>Insecta</taxon>
        <taxon>Pterygota</taxon>
        <taxon>Neoptera</taxon>
        <taxon>Endopterygota</taxon>
        <taxon>Coleoptera</taxon>
        <taxon>Polyphaga</taxon>
        <taxon>Cucujiformia</taxon>
        <taxon>Curculionidae</taxon>
        <taxon>Dryophthorinae</taxon>
        <taxon>Sitophilus</taxon>
    </lineage>
</organism>
<dbReference type="KEGG" id="soy:115889433"/>
<dbReference type="GO" id="GO:0003676">
    <property type="term" value="F:nucleic acid binding"/>
    <property type="evidence" value="ECO:0007669"/>
    <property type="project" value="InterPro"/>
</dbReference>
<dbReference type="PROSITE" id="PS50157">
    <property type="entry name" value="ZINC_FINGER_C2H2_2"/>
    <property type="match status" value="2"/>
</dbReference>
<dbReference type="SUPFAM" id="SSF54060">
    <property type="entry name" value="His-Me finger endonucleases"/>
    <property type="match status" value="1"/>
</dbReference>
<feature type="region of interest" description="Disordered" evidence="2">
    <location>
        <begin position="70"/>
        <end position="104"/>
    </location>
</feature>
<dbReference type="GeneID" id="115889433"/>
<dbReference type="InterPro" id="IPR013087">
    <property type="entry name" value="Znf_C2H2_type"/>
</dbReference>
<dbReference type="InterPro" id="IPR038563">
    <property type="entry name" value="Endonuclease_7_sf"/>
</dbReference>
<dbReference type="GO" id="GO:0000166">
    <property type="term" value="F:nucleotide binding"/>
    <property type="evidence" value="ECO:0007669"/>
    <property type="project" value="InterPro"/>
</dbReference>
<dbReference type="Gene3D" id="3.40.1800.10">
    <property type="entry name" value="His-Me finger endonucleases"/>
    <property type="match status" value="1"/>
</dbReference>
<name>A0A6J2YR68_SITOR</name>
<evidence type="ECO:0000259" key="3">
    <source>
        <dbReference type="PROSITE" id="PS50157"/>
    </source>
</evidence>
<feature type="domain" description="C2H2-type" evidence="3">
    <location>
        <begin position="47"/>
        <end position="74"/>
    </location>
</feature>
<dbReference type="SUPFAM" id="SSF56672">
    <property type="entry name" value="DNA/RNA polymerases"/>
    <property type="match status" value="1"/>
</dbReference>
<dbReference type="Proteomes" id="UP000504635">
    <property type="component" value="Unplaced"/>
</dbReference>
<evidence type="ECO:0000256" key="1">
    <source>
        <dbReference type="PROSITE-ProRule" id="PRU00042"/>
    </source>
</evidence>
<reference evidence="5" key="1">
    <citation type="submission" date="2025-08" db="UniProtKB">
        <authorList>
            <consortium name="RefSeq"/>
        </authorList>
    </citation>
    <scope>IDENTIFICATION</scope>
    <source>
        <tissue evidence="5">Gonads</tissue>
    </source>
</reference>
<dbReference type="InterPro" id="IPR036236">
    <property type="entry name" value="Znf_C2H2_sf"/>
</dbReference>
<feature type="compositionally biased region" description="Polar residues" evidence="2">
    <location>
        <begin position="89"/>
        <end position="104"/>
    </location>
</feature>
<dbReference type="GO" id="GO:0008270">
    <property type="term" value="F:zinc ion binding"/>
    <property type="evidence" value="ECO:0007669"/>
    <property type="project" value="UniProtKB-KW"/>
</dbReference>
<feature type="domain" description="C2H2-type" evidence="3">
    <location>
        <begin position="2"/>
        <end position="30"/>
    </location>
</feature>
<dbReference type="OrthoDB" id="6602337at2759"/>
<keyword evidence="1" id="KW-0862">Zinc</keyword>
<dbReference type="PROSITE" id="PS00116">
    <property type="entry name" value="DNA_POLYMERASE_B"/>
    <property type="match status" value="1"/>
</dbReference>